<gene>
    <name evidence="1" type="ORF">ACFO60_22220</name>
</gene>
<reference evidence="2" key="1">
    <citation type="journal article" date="2019" name="Int. J. Syst. Evol. Microbiol.">
        <title>The Global Catalogue of Microorganisms (GCM) 10K type strain sequencing project: providing services to taxonomists for standard genome sequencing and annotation.</title>
        <authorList>
            <consortium name="The Broad Institute Genomics Platform"/>
            <consortium name="The Broad Institute Genome Sequencing Center for Infectious Disease"/>
            <person name="Wu L."/>
            <person name="Ma J."/>
        </authorList>
    </citation>
    <scope>NUCLEOTIDE SEQUENCE [LARGE SCALE GENOMIC DNA]</scope>
    <source>
        <strain evidence="2">CGMCC 4.7132</strain>
    </source>
</reference>
<evidence type="ECO:0000313" key="1">
    <source>
        <dbReference type="EMBL" id="MFC4533495.1"/>
    </source>
</evidence>
<organism evidence="1 2">
    <name type="scientific">Sphaerisporangium dianthi</name>
    <dbReference type="NCBI Taxonomy" id="1436120"/>
    <lineage>
        <taxon>Bacteria</taxon>
        <taxon>Bacillati</taxon>
        <taxon>Actinomycetota</taxon>
        <taxon>Actinomycetes</taxon>
        <taxon>Streptosporangiales</taxon>
        <taxon>Streptosporangiaceae</taxon>
        <taxon>Sphaerisporangium</taxon>
    </lineage>
</organism>
<comment type="caution">
    <text evidence="1">The sequence shown here is derived from an EMBL/GenBank/DDBJ whole genome shotgun (WGS) entry which is preliminary data.</text>
</comment>
<proteinExistence type="predicted"/>
<dbReference type="Proteomes" id="UP001596004">
    <property type="component" value="Unassembled WGS sequence"/>
</dbReference>
<evidence type="ECO:0008006" key="3">
    <source>
        <dbReference type="Google" id="ProtNLM"/>
    </source>
</evidence>
<sequence>MWALVAAFALGALVSGGLVFAVTGPSSTERMADQIRAEAALRDKTQVKDLTTLARTTRDRLAPVLEGLSLAMPGGDAAAGPAAVTSADVGKWREAVTAAVASFADPPSGETATNVARSTLASAVRQLATTVDAYAAARDLGGPSAATALERAARQRADALFTWSVGATALDAVNVDVGYGHQHVFLQTSPGDGALTPDDEPEGHHS</sequence>
<name>A0ABV9CJY5_9ACTN</name>
<evidence type="ECO:0000313" key="2">
    <source>
        <dbReference type="Proteomes" id="UP001596004"/>
    </source>
</evidence>
<protein>
    <recommendedName>
        <fullName evidence="3">Secreted protein</fullName>
    </recommendedName>
</protein>
<accession>A0ABV9CJY5</accession>
<keyword evidence="2" id="KW-1185">Reference proteome</keyword>
<dbReference type="EMBL" id="JBHSFP010000016">
    <property type="protein sequence ID" value="MFC4533495.1"/>
    <property type="molecule type" value="Genomic_DNA"/>
</dbReference>
<dbReference type="RefSeq" id="WP_380843022.1">
    <property type="nucleotide sequence ID" value="NZ_JBHSFP010000016.1"/>
</dbReference>